<name>A0A504XIL8_LEIDO</name>
<protein>
    <submittedName>
        <fullName evidence="2">Uncharacterized protein</fullName>
    </submittedName>
</protein>
<evidence type="ECO:0000256" key="1">
    <source>
        <dbReference type="SAM" id="MobiDB-lite"/>
    </source>
</evidence>
<dbReference type="Proteomes" id="UP000318447">
    <property type="component" value="Unassembled WGS sequence"/>
</dbReference>
<evidence type="ECO:0000313" key="2">
    <source>
        <dbReference type="EMBL" id="TPP44757.1"/>
    </source>
</evidence>
<proteinExistence type="predicted"/>
<accession>A0A504XIL8</accession>
<feature type="compositionally biased region" description="Low complexity" evidence="1">
    <location>
        <begin position="18"/>
        <end position="35"/>
    </location>
</feature>
<dbReference type="VEuPathDB" id="TriTrypDB:LdBPK_355350.1"/>
<feature type="region of interest" description="Disordered" evidence="1">
    <location>
        <begin position="1"/>
        <end position="43"/>
    </location>
</feature>
<organism evidence="2 3">
    <name type="scientific">Leishmania donovani</name>
    <dbReference type="NCBI Taxonomy" id="5661"/>
    <lineage>
        <taxon>Eukaryota</taxon>
        <taxon>Discoba</taxon>
        <taxon>Euglenozoa</taxon>
        <taxon>Kinetoplastea</taxon>
        <taxon>Metakinetoplastina</taxon>
        <taxon>Trypanosomatida</taxon>
        <taxon>Trypanosomatidae</taxon>
        <taxon>Leishmaniinae</taxon>
        <taxon>Leishmania</taxon>
    </lineage>
</organism>
<feature type="region of interest" description="Disordered" evidence="1">
    <location>
        <begin position="165"/>
        <end position="215"/>
    </location>
</feature>
<reference evidence="3" key="1">
    <citation type="submission" date="2019-02" db="EMBL/GenBank/DDBJ databases">
        <title>FDA dAtabase for Regulatory Grade micrObial Sequences (FDA-ARGOS): Supporting development and validation of Infectious Disease Dx tests.</title>
        <authorList>
            <person name="Duncan R."/>
            <person name="Fisher C."/>
            <person name="Tallon L."/>
            <person name="Sadzewicz L."/>
            <person name="Sengamalay N."/>
            <person name="Ott S."/>
            <person name="Godinez A."/>
            <person name="Nagaraj S."/>
            <person name="Vavikolanu K."/>
            <person name="Nadendla S."/>
            <person name="Aluvathingal J."/>
            <person name="Sichtig H."/>
        </authorList>
    </citation>
    <scope>NUCLEOTIDE SEQUENCE [LARGE SCALE GENOMIC DNA]</scope>
    <source>
        <strain evidence="3">FDAARGOS_361</strain>
    </source>
</reference>
<dbReference type="EMBL" id="RHLC01000003">
    <property type="protein sequence ID" value="TPP44757.1"/>
    <property type="molecule type" value="Genomic_DNA"/>
</dbReference>
<evidence type="ECO:0000313" key="3">
    <source>
        <dbReference type="Proteomes" id="UP000318447"/>
    </source>
</evidence>
<comment type="caution">
    <text evidence="2">The sequence shown here is derived from an EMBL/GenBank/DDBJ whole genome shotgun (WGS) entry which is preliminary data.</text>
</comment>
<gene>
    <name evidence="2" type="ORF">CGC21_7950</name>
</gene>
<sequence>MTNALGFDASSALRHSTNRSSNSTRATLPRGAAPPGRGGSDKAVGMLFFSRTRQQLDKSKGSNGVASSYGVAAQAVLQGTRQDPDVYRKIVGFELDAPAAMHAIVATTRRQSRNRPLRRESTARITVSQILPRSEALRHRSRDITVTGYDYLTRLQSELNACDTLESLPSPEPQVSWQHQRPASMTAAMLPCPRRPDGRGGGRRRQSVRSTKPSLGVTTLTKEWVKTSEEKAAAELAKESTEVCMEKSLLTMPAFCMLPKRTGQLSKVSRVAQLRQSKFRPISASSMPDEPCTAAVGVDVAEEAAAQPPWQHRLLAESIQSYRLLKDAVASPLKPTPSSLVPILGSARIRRENLERLRHGFEHQRLKLQGELEDKLEWRNRCRSALLRHNSAEDRAAVVPVHSPSIAPSTPQGVRERAMHTPLLAEVFGGAAGSTARSRQLVESPHLYSLTLGSVWSQEAARQAVQQEKSRLVALLQSFVVTCSAAALTLAATEELRAETIRRVWHPEENAGSHHAVLLHREQFLKFLWGRYEAHTSGLLGAVDTVRPIDIIDALPSQAEASFARYAYEILPTPAA</sequence>
<dbReference type="VEuPathDB" id="TriTrypDB:LdCL_350055800"/>
<dbReference type="VEuPathDB" id="TriTrypDB:LDHU3_35.6670"/>
<dbReference type="AlphaFoldDB" id="A0A504XIL8"/>
<feature type="compositionally biased region" description="Polar residues" evidence="1">
    <location>
        <begin position="173"/>
        <end position="183"/>
    </location>
</feature>